<dbReference type="EMBL" id="GBXM01014235">
    <property type="protein sequence ID" value="JAH94342.1"/>
    <property type="molecule type" value="Transcribed_RNA"/>
</dbReference>
<sequence length="71" mass="7868">MVQLPVCNLLGCRSGVLEQEGMVFCAHAALDVPTVEEHCSLTRHTEQAHSFFSTIPPILQCVLCNRVEQDD</sequence>
<accession>A0A0E9WVC9</accession>
<proteinExistence type="predicted"/>
<reference evidence="1" key="2">
    <citation type="journal article" date="2015" name="Fish Shellfish Immunol.">
        <title>Early steps in the European eel (Anguilla anguilla)-Vibrio vulnificus interaction in the gills: Role of the RtxA13 toxin.</title>
        <authorList>
            <person name="Callol A."/>
            <person name="Pajuelo D."/>
            <person name="Ebbesson L."/>
            <person name="Teles M."/>
            <person name="MacKenzie S."/>
            <person name="Amaro C."/>
        </authorList>
    </citation>
    <scope>NUCLEOTIDE SEQUENCE</scope>
</reference>
<dbReference type="AlphaFoldDB" id="A0A0E9WVC9"/>
<protein>
    <submittedName>
        <fullName evidence="1">Uncharacterized protein</fullName>
    </submittedName>
</protein>
<reference evidence="1" key="1">
    <citation type="submission" date="2014-11" db="EMBL/GenBank/DDBJ databases">
        <authorList>
            <person name="Amaro Gonzalez C."/>
        </authorList>
    </citation>
    <scope>NUCLEOTIDE SEQUENCE</scope>
</reference>
<evidence type="ECO:0000313" key="1">
    <source>
        <dbReference type="EMBL" id="JAH94342.1"/>
    </source>
</evidence>
<name>A0A0E9WVC9_ANGAN</name>
<organism evidence="1">
    <name type="scientific">Anguilla anguilla</name>
    <name type="common">European freshwater eel</name>
    <name type="synonym">Muraena anguilla</name>
    <dbReference type="NCBI Taxonomy" id="7936"/>
    <lineage>
        <taxon>Eukaryota</taxon>
        <taxon>Metazoa</taxon>
        <taxon>Chordata</taxon>
        <taxon>Craniata</taxon>
        <taxon>Vertebrata</taxon>
        <taxon>Euteleostomi</taxon>
        <taxon>Actinopterygii</taxon>
        <taxon>Neopterygii</taxon>
        <taxon>Teleostei</taxon>
        <taxon>Anguilliformes</taxon>
        <taxon>Anguillidae</taxon>
        <taxon>Anguilla</taxon>
    </lineage>
</organism>